<feature type="domain" description="Methyltransferase type 11" evidence="1">
    <location>
        <begin position="36"/>
        <end position="133"/>
    </location>
</feature>
<comment type="caution">
    <text evidence="2">The sequence shown here is derived from an EMBL/GenBank/DDBJ whole genome shotgun (WGS) entry which is preliminary data.</text>
</comment>
<dbReference type="SUPFAM" id="SSF53335">
    <property type="entry name" value="S-adenosyl-L-methionine-dependent methyltransferases"/>
    <property type="match status" value="1"/>
</dbReference>
<evidence type="ECO:0000313" key="3">
    <source>
        <dbReference type="Proteomes" id="UP000244223"/>
    </source>
</evidence>
<dbReference type="GO" id="GO:0008757">
    <property type="term" value="F:S-adenosylmethionine-dependent methyltransferase activity"/>
    <property type="evidence" value="ECO:0007669"/>
    <property type="project" value="InterPro"/>
</dbReference>
<name>A0A2T5J059_9GAMM</name>
<organism evidence="2 3">
    <name type="scientific">Agitococcus lubricus</name>
    <dbReference type="NCBI Taxonomy" id="1077255"/>
    <lineage>
        <taxon>Bacteria</taxon>
        <taxon>Pseudomonadati</taxon>
        <taxon>Pseudomonadota</taxon>
        <taxon>Gammaproteobacteria</taxon>
        <taxon>Moraxellales</taxon>
        <taxon>Moraxellaceae</taxon>
        <taxon>Agitococcus</taxon>
    </lineage>
</organism>
<dbReference type="GO" id="GO:0032259">
    <property type="term" value="P:methylation"/>
    <property type="evidence" value="ECO:0007669"/>
    <property type="project" value="UniProtKB-KW"/>
</dbReference>
<dbReference type="PANTHER" id="PTHR45036:SF1">
    <property type="entry name" value="METHYLTRANSFERASE LIKE 7A"/>
    <property type="match status" value="1"/>
</dbReference>
<dbReference type="OrthoDB" id="9808140at2"/>
<evidence type="ECO:0000259" key="1">
    <source>
        <dbReference type="Pfam" id="PF08241"/>
    </source>
</evidence>
<accession>A0A2T5J059</accession>
<dbReference type="Gene3D" id="3.40.50.150">
    <property type="entry name" value="Vaccinia Virus protein VP39"/>
    <property type="match status" value="1"/>
</dbReference>
<protein>
    <submittedName>
        <fullName evidence="2">Methyltransferase family protein</fullName>
    </submittedName>
</protein>
<keyword evidence="2" id="KW-0808">Transferase</keyword>
<dbReference type="PANTHER" id="PTHR45036">
    <property type="entry name" value="METHYLTRANSFERASE LIKE 7B"/>
    <property type="match status" value="1"/>
</dbReference>
<dbReference type="EMBL" id="QAON01000005">
    <property type="protein sequence ID" value="PTQ89740.1"/>
    <property type="molecule type" value="Genomic_DNA"/>
</dbReference>
<reference evidence="2 3" key="1">
    <citation type="submission" date="2018-04" db="EMBL/GenBank/DDBJ databases">
        <title>Genomic Encyclopedia of Archaeal and Bacterial Type Strains, Phase II (KMG-II): from individual species to whole genera.</title>
        <authorList>
            <person name="Goeker M."/>
        </authorList>
    </citation>
    <scope>NUCLEOTIDE SEQUENCE [LARGE SCALE GENOMIC DNA]</scope>
    <source>
        <strain evidence="2 3">DSM 5822</strain>
    </source>
</reference>
<keyword evidence="3" id="KW-1185">Reference proteome</keyword>
<dbReference type="AlphaFoldDB" id="A0A2T5J059"/>
<dbReference type="Pfam" id="PF08241">
    <property type="entry name" value="Methyltransf_11"/>
    <property type="match status" value="1"/>
</dbReference>
<evidence type="ECO:0000313" key="2">
    <source>
        <dbReference type="EMBL" id="PTQ89740.1"/>
    </source>
</evidence>
<dbReference type="InterPro" id="IPR013216">
    <property type="entry name" value="Methyltransf_11"/>
</dbReference>
<sequence length="205" mass="22467">MSFYADYIFPVVLDVATKPLKPQRQQTIALAKGRVLEIGIGTGANLPFYGSDASEIIGIEPELPMLKKAELMVKKAPSQAVVKLAVGDAHQLDFADNSFDTVIMCLVLCTIPNPLLALQEAYRVLKPNGQLLFLEHVRAPKPWLARCQDAINPAWKHVACGCQLNRDTEATIKQAGFSFEKIERFQHPKLVSVGGCIIQGVAIKS</sequence>
<gene>
    <name evidence="2" type="ORF">C8N29_10564</name>
</gene>
<dbReference type="InterPro" id="IPR052356">
    <property type="entry name" value="Thiol_S-MT"/>
</dbReference>
<keyword evidence="2" id="KW-0489">Methyltransferase</keyword>
<dbReference type="Proteomes" id="UP000244223">
    <property type="component" value="Unassembled WGS sequence"/>
</dbReference>
<proteinExistence type="predicted"/>
<dbReference type="InterPro" id="IPR029063">
    <property type="entry name" value="SAM-dependent_MTases_sf"/>
</dbReference>
<dbReference type="CDD" id="cd02440">
    <property type="entry name" value="AdoMet_MTases"/>
    <property type="match status" value="1"/>
</dbReference>
<dbReference type="RefSeq" id="WP_107865258.1">
    <property type="nucleotide sequence ID" value="NZ_QAON01000005.1"/>
</dbReference>